<keyword evidence="2" id="KW-1185">Reference proteome</keyword>
<sequence length="32" mass="3543">MSFLDKAKELSSRVADKIVEFSSDEVIASNII</sequence>
<evidence type="ECO:0000313" key="2">
    <source>
        <dbReference type="Proteomes" id="UP000199533"/>
    </source>
</evidence>
<gene>
    <name evidence="1" type="ORF">SAMN05216302_1011117</name>
</gene>
<proteinExistence type="predicted"/>
<dbReference type="Proteomes" id="UP000199533">
    <property type="component" value="Unassembled WGS sequence"/>
</dbReference>
<dbReference type="EMBL" id="FOSP01000011">
    <property type="protein sequence ID" value="SFK65682.1"/>
    <property type="molecule type" value="Genomic_DNA"/>
</dbReference>
<protein>
    <submittedName>
        <fullName evidence="1">Uncharacterized protein</fullName>
    </submittedName>
</protein>
<reference evidence="1" key="1">
    <citation type="submission" date="2016-10" db="EMBL/GenBank/DDBJ databases">
        <authorList>
            <person name="de Groot N.N."/>
        </authorList>
    </citation>
    <scope>NUCLEOTIDE SEQUENCE [LARGE SCALE GENOMIC DNA]</scope>
    <source>
        <strain evidence="1">Nm69</strain>
    </source>
</reference>
<accession>A0A1I4BA43</accession>
<evidence type="ECO:0000313" key="1">
    <source>
        <dbReference type="EMBL" id="SFK65682.1"/>
    </source>
</evidence>
<organism evidence="1 2">
    <name type="scientific">Nitrosomonas aestuarii</name>
    <dbReference type="NCBI Taxonomy" id="52441"/>
    <lineage>
        <taxon>Bacteria</taxon>
        <taxon>Pseudomonadati</taxon>
        <taxon>Pseudomonadota</taxon>
        <taxon>Betaproteobacteria</taxon>
        <taxon>Nitrosomonadales</taxon>
        <taxon>Nitrosomonadaceae</taxon>
        <taxon>Nitrosomonas</taxon>
    </lineage>
</organism>
<dbReference type="AlphaFoldDB" id="A0A1I4BA43"/>
<name>A0A1I4BA43_9PROT</name>